<evidence type="ECO:0000313" key="3">
    <source>
        <dbReference type="Proteomes" id="UP000683310"/>
    </source>
</evidence>
<protein>
    <submittedName>
        <fullName evidence="2">Uncharacterized protein</fullName>
    </submittedName>
</protein>
<sequence length="157" mass="16221">MSRRLIAVGSLAAGLIMTTAGCGSNTTPPAVVATPGPARAITTVAPKPAFRPTPDQISLSLKVVKKTCYGSAGCNVFVQIDPSFGFSEDIPAGQKWTVIYEIDGGEDGPKTNSFVISRGSATGQVNYRFDKKELVSTSGPNDVLTAIVTDVIAGDAS</sequence>
<keyword evidence="1" id="KW-0732">Signal</keyword>
<name>A0ABX8CWJ8_9NOCA</name>
<evidence type="ECO:0000256" key="1">
    <source>
        <dbReference type="SAM" id="SignalP"/>
    </source>
</evidence>
<dbReference type="EMBL" id="CP074371">
    <property type="protein sequence ID" value="QVI24275.1"/>
    <property type="molecule type" value="Genomic_DNA"/>
</dbReference>
<dbReference type="Proteomes" id="UP000683310">
    <property type="component" value="Chromosome"/>
</dbReference>
<evidence type="ECO:0000313" key="2">
    <source>
        <dbReference type="EMBL" id="QVI24275.1"/>
    </source>
</evidence>
<keyword evidence="3" id="KW-1185">Reference proteome</keyword>
<dbReference type="PROSITE" id="PS51257">
    <property type="entry name" value="PROKAR_LIPOPROTEIN"/>
    <property type="match status" value="1"/>
</dbReference>
<proteinExistence type="predicted"/>
<gene>
    <name evidence="2" type="ORF">KHQ06_16800</name>
</gene>
<accession>A0ABX8CWJ8</accession>
<feature type="chain" id="PRO_5046956255" evidence="1">
    <location>
        <begin position="23"/>
        <end position="157"/>
    </location>
</feature>
<organism evidence="2 3">
    <name type="scientific">Nocardia tengchongensis</name>
    <dbReference type="NCBI Taxonomy" id="2055889"/>
    <lineage>
        <taxon>Bacteria</taxon>
        <taxon>Bacillati</taxon>
        <taxon>Actinomycetota</taxon>
        <taxon>Actinomycetes</taxon>
        <taxon>Mycobacteriales</taxon>
        <taxon>Nocardiaceae</taxon>
        <taxon>Nocardia</taxon>
    </lineage>
</organism>
<feature type="signal peptide" evidence="1">
    <location>
        <begin position="1"/>
        <end position="22"/>
    </location>
</feature>
<reference evidence="2 3" key="1">
    <citation type="submission" date="2021-04" db="EMBL/GenBank/DDBJ databases">
        <title>Nocardia tengchongensis.</title>
        <authorList>
            <person name="Zhuang k."/>
            <person name="Ran Y."/>
            <person name="Li W."/>
        </authorList>
    </citation>
    <scope>NUCLEOTIDE SEQUENCE [LARGE SCALE GENOMIC DNA]</scope>
    <source>
        <strain evidence="2 3">CFH S0057</strain>
    </source>
</reference>